<dbReference type="OrthoDB" id="10681276at2759"/>
<feature type="compositionally biased region" description="Polar residues" evidence="1">
    <location>
        <begin position="504"/>
        <end position="513"/>
    </location>
</feature>
<evidence type="ECO:0000256" key="1">
    <source>
        <dbReference type="SAM" id="MobiDB-lite"/>
    </source>
</evidence>
<gene>
    <name evidence="2" type="ORF">L211DRAFT_851033</name>
</gene>
<organism evidence="2 3">
    <name type="scientific">Terfezia boudieri ATCC MYA-4762</name>
    <dbReference type="NCBI Taxonomy" id="1051890"/>
    <lineage>
        <taxon>Eukaryota</taxon>
        <taxon>Fungi</taxon>
        <taxon>Dikarya</taxon>
        <taxon>Ascomycota</taxon>
        <taxon>Pezizomycotina</taxon>
        <taxon>Pezizomycetes</taxon>
        <taxon>Pezizales</taxon>
        <taxon>Pezizaceae</taxon>
        <taxon>Terfezia</taxon>
    </lineage>
</organism>
<dbReference type="Proteomes" id="UP000267821">
    <property type="component" value="Unassembled WGS sequence"/>
</dbReference>
<feature type="region of interest" description="Disordered" evidence="1">
    <location>
        <begin position="351"/>
        <end position="401"/>
    </location>
</feature>
<feature type="region of interest" description="Disordered" evidence="1">
    <location>
        <begin position="441"/>
        <end position="545"/>
    </location>
</feature>
<proteinExistence type="predicted"/>
<feature type="compositionally biased region" description="Polar residues" evidence="1">
    <location>
        <begin position="625"/>
        <end position="641"/>
    </location>
</feature>
<reference evidence="2 3" key="1">
    <citation type="journal article" date="2018" name="Nat. Ecol. Evol.">
        <title>Pezizomycetes genomes reveal the molecular basis of ectomycorrhizal truffle lifestyle.</title>
        <authorList>
            <person name="Murat C."/>
            <person name="Payen T."/>
            <person name="Noel B."/>
            <person name="Kuo A."/>
            <person name="Morin E."/>
            <person name="Chen J."/>
            <person name="Kohler A."/>
            <person name="Krizsan K."/>
            <person name="Balestrini R."/>
            <person name="Da Silva C."/>
            <person name="Montanini B."/>
            <person name="Hainaut M."/>
            <person name="Levati E."/>
            <person name="Barry K.W."/>
            <person name="Belfiori B."/>
            <person name="Cichocki N."/>
            <person name="Clum A."/>
            <person name="Dockter R.B."/>
            <person name="Fauchery L."/>
            <person name="Guy J."/>
            <person name="Iotti M."/>
            <person name="Le Tacon F."/>
            <person name="Lindquist E.A."/>
            <person name="Lipzen A."/>
            <person name="Malagnac F."/>
            <person name="Mello A."/>
            <person name="Molinier V."/>
            <person name="Miyauchi S."/>
            <person name="Poulain J."/>
            <person name="Riccioni C."/>
            <person name="Rubini A."/>
            <person name="Sitrit Y."/>
            <person name="Splivallo R."/>
            <person name="Traeger S."/>
            <person name="Wang M."/>
            <person name="Zifcakova L."/>
            <person name="Wipf D."/>
            <person name="Zambonelli A."/>
            <person name="Paolocci F."/>
            <person name="Nowrousian M."/>
            <person name="Ottonello S."/>
            <person name="Baldrian P."/>
            <person name="Spatafora J.W."/>
            <person name="Henrissat B."/>
            <person name="Nagy L.G."/>
            <person name="Aury J.M."/>
            <person name="Wincker P."/>
            <person name="Grigoriev I.V."/>
            <person name="Bonfante P."/>
            <person name="Martin F.M."/>
        </authorList>
    </citation>
    <scope>NUCLEOTIDE SEQUENCE [LARGE SCALE GENOMIC DNA]</scope>
    <source>
        <strain evidence="2 3">ATCC MYA-4762</strain>
    </source>
</reference>
<feature type="compositionally biased region" description="Basic and acidic residues" evidence="1">
    <location>
        <begin position="488"/>
        <end position="503"/>
    </location>
</feature>
<sequence>MGSSISKHTVGVRRSASALSAGVYAKAPGTVEELQNVLFTYFRSLKDITKRQQPNQLAYYNKGPPSSSVSHDDYYIPYHPTYQRSLHRDNSSHERHSTQKKATLAGYYSSTSRYNVNKQKPLNTRIRAQPSSSPYKVNKQKPLETRITAHPSSSRYKVNKQKTFNAPTIAHLQLFWYDKQQENAFPKNQKVLSNTAVALKRKKRLQCRRAVKGSRVHKYHNRLSDLPAGFKWRMYDFSNYKWFDPTATPMNQPAYASGRPVKRRSDINAKVMNTRMTKDHGRSGSMKKGHNKELGKMYLIKQARDRLENQAVTENWVPWITSGAVGWPVQEDTAISATVVLQDLQQHVHTEEVELPSTNVRQEQDDQTGQPPHVPMPIDTSPVSTPHTGARRKGNKDKVRRQLKHKAFKDWVAICEAESSERQEEPKPQQDLHPTNATEGTIAIPLTKPPGPLHQGKGKGKANAIELAFDTVEPDSGPANDPMAKPNECQKDLQDNGSKEMSSDTHLSTNQQKGKGHAMGEEEGEGAQGASGSSSSGPTIVSTSDTMAKAEDFLSRFWEEQGDVIELNSLFRGTQERINQVTGYRNAGTSPPGYRAPASRRLNQTLPLTEMLENLHQDTRLQGCSFQASEPNPSTYRNAGTSPPGYKTSLPGKGKGTMRSHPETREDSGQGKPICQVRRTGRQRFDPAATTINQPVRFPSPFEAPE</sequence>
<feature type="region of interest" description="Disordered" evidence="1">
    <location>
        <begin position="625"/>
        <end position="706"/>
    </location>
</feature>
<dbReference type="AlphaFoldDB" id="A0A3N4LGQ7"/>
<feature type="compositionally biased region" description="Basic and acidic residues" evidence="1">
    <location>
        <begin position="660"/>
        <end position="669"/>
    </location>
</feature>
<dbReference type="InParanoid" id="A0A3N4LGQ7"/>
<evidence type="ECO:0000313" key="2">
    <source>
        <dbReference type="EMBL" id="RPB22057.1"/>
    </source>
</evidence>
<evidence type="ECO:0000313" key="3">
    <source>
        <dbReference type="Proteomes" id="UP000267821"/>
    </source>
</evidence>
<dbReference type="EMBL" id="ML121555">
    <property type="protein sequence ID" value="RPB22057.1"/>
    <property type="molecule type" value="Genomic_DNA"/>
</dbReference>
<feature type="compositionally biased region" description="Basic residues" evidence="1">
    <location>
        <begin position="389"/>
        <end position="401"/>
    </location>
</feature>
<name>A0A3N4LGQ7_9PEZI</name>
<accession>A0A3N4LGQ7</accession>
<keyword evidence="3" id="KW-1185">Reference proteome</keyword>
<feature type="compositionally biased region" description="Low complexity" evidence="1">
    <location>
        <begin position="528"/>
        <end position="537"/>
    </location>
</feature>
<protein>
    <submittedName>
        <fullName evidence="2">Uncharacterized protein</fullName>
    </submittedName>
</protein>